<protein>
    <submittedName>
        <fullName evidence="1">Uncharacterized protein</fullName>
    </submittedName>
</protein>
<proteinExistence type="predicted"/>
<dbReference type="AlphaFoldDB" id="A0A1W1YTX0"/>
<dbReference type="InterPro" id="IPR045534">
    <property type="entry name" value="DUF6428"/>
</dbReference>
<sequence>MGVVNYLKKNSMKLSEVKAKLNSLDTIAFQLPNGDLVPNHFHVTEVGKISKHFIDCGGTVRKEEVANFQLWNANDYDHRLHPEKLVHIIELSEKVLELEDLEIEVEYQGDTIGKFGLDFNGTNFLLTTKQTDCLAKDNCGIPAEKQKVKLGDLQKAVSCNPNSGCC</sequence>
<dbReference type="Pfam" id="PF20001">
    <property type="entry name" value="DUF6428"/>
    <property type="match status" value="1"/>
</dbReference>
<evidence type="ECO:0000313" key="1">
    <source>
        <dbReference type="EMBL" id="SMC39657.1"/>
    </source>
</evidence>
<gene>
    <name evidence="1" type="ORF">SAMN05660703_0887</name>
</gene>
<dbReference type="STRING" id="504486.SAMN05660703_0887"/>
<reference evidence="1 2" key="1">
    <citation type="submission" date="2017-04" db="EMBL/GenBank/DDBJ databases">
        <authorList>
            <person name="Afonso C.L."/>
            <person name="Miller P.J."/>
            <person name="Scott M.A."/>
            <person name="Spackman E."/>
            <person name="Goraichik I."/>
            <person name="Dimitrov K.M."/>
            <person name="Suarez D.L."/>
            <person name="Swayne D.E."/>
        </authorList>
    </citation>
    <scope>NUCLEOTIDE SEQUENCE [LARGE SCALE GENOMIC DNA]</scope>
    <source>
        <strain evidence="1 2">DSM 21164</strain>
    </source>
</reference>
<organism evidence="1 2">
    <name type="scientific">Cellulophaga tyrosinoxydans</name>
    <dbReference type="NCBI Taxonomy" id="504486"/>
    <lineage>
        <taxon>Bacteria</taxon>
        <taxon>Pseudomonadati</taxon>
        <taxon>Bacteroidota</taxon>
        <taxon>Flavobacteriia</taxon>
        <taxon>Flavobacteriales</taxon>
        <taxon>Flavobacteriaceae</taxon>
        <taxon>Cellulophaga</taxon>
    </lineage>
</organism>
<accession>A0A1W1YTX0</accession>
<dbReference type="EMBL" id="FWXO01000001">
    <property type="protein sequence ID" value="SMC39657.1"/>
    <property type="molecule type" value="Genomic_DNA"/>
</dbReference>
<evidence type="ECO:0000313" key="2">
    <source>
        <dbReference type="Proteomes" id="UP000192360"/>
    </source>
</evidence>
<keyword evidence="2" id="KW-1185">Reference proteome</keyword>
<dbReference type="Proteomes" id="UP000192360">
    <property type="component" value="Unassembled WGS sequence"/>
</dbReference>
<name>A0A1W1YTX0_9FLAO</name>